<dbReference type="PANTHER" id="PTHR10361">
    <property type="entry name" value="SODIUM-BILE ACID COTRANSPORTER"/>
    <property type="match status" value="1"/>
</dbReference>
<dbReference type="InterPro" id="IPR002657">
    <property type="entry name" value="BilAc:Na_symport/Acr3"/>
</dbReference>
<evidence type="ECO:0000256" key="3">
    <source>
        <dbReference type="ARBA" id="ARBA00022989"/>
    </source>
</evidence>
<keyword evidence="7" id="KW-1185">Reference proteome</keyword>
<dbReference type="InterPro" id="IPR038770">
    <property type="entry name" value="Na+/solute_symporter_sf"/>
</dbReference>
<accession>A0ABV1GF05</accession>
<comment type="subcellular location">
    <subcellularLocation>
        <location evidence="1">Membrane</location>
        <topology evidence="1">Multi-pass membrane protein</topology>
    </subcellularLocation>
</comment>
<keyword evidence="4 5" id="KW-0472">Membrane</keyword>
<feature type="transmembrane region" description="Helical" evidence="5">
    <location>
        <begin position="107"/>
        <end position="129"/>
    </location>
</feature>
<feature type="transmembrane region" description="Helical" evidence="5">
    <location>
        <begin position="227"/>
        <end position="252"/>
    </location>
</feature>
<dbReference type="EMBL" id="JBBMFA010000090">
    <property type="protein sequence ID" value="MEQ2520421.1"/>
    <property type="molecule type" value="Genomic_DNA"/>
</dbReference>
<reference evidence="6 7" key="1">
    <citation type="submission" date="2024-03" db="EMBL/GenBank/DDBJ databases">
        <title>Human intestinal bacterial collection.</title>
        <authorList>
            <person name="Pauvert C."/>
            <person name="Hitch T.C.A."/>
            <person name="Clavel T."/>
        </authorList>
    </citation>
    <scope>NUCLEOTIDE SEQUENCE [LARGE SCALE GENOMIC DNA]</scope>
    <source>
        <strain evidence="6 7">CLA-JM-H11</strain>
    </source>
</reference>
<dbReference type="Gene3D" id="1.20.1530.20">
    <property type="match status" value="1"/>
</dbReference>
<gene>
    <name evidence="6" type="ORF">WMO24_08250</name>
</gene>
<evidence type="ECO:0000256" key="5">
    <source>
        <dbReference type="SAM" id="Phobius"/>
    </source>
</evidence>
<feature type="transmembrane region" description="Helical" evidence="5">
    <location>
        <begin position="42"/>
        <end position="66"/>
    </location>
</feature>
<feature type="transmembrane region" description="Helical" evidence="5">
    <location>
        <begin position="12"/>
        <end position="30"/>
    </location>
</feature>
<dbReference type="RefSeq" id="WP_349215961.1">
    <property type="nucleotide sequence ID" value="NZ_JBBMFA010000090.1"/>
</dbReference>
<dbReference type="PANTHER" id="PTHR10361:SF28">
    <property type="entry name" value="P3 PROTEIN-RELATED"/>
    <property type="match status" value="1"/>
</dbReference>
<sequence length="328" mass="34708">MEVLKKVSKFAGRYMAIIVLAIAVLAFFVPESFLWVGKDYNAFTRIVTVNNLLMVVMFGMGLTLKLEDFKVVFSRPKDVLVGCAAQFVIMPLLAFLLTKVFPLSPELAVGVILVGTCPGGTSSNVMTFLAKGDVALSVGMTACSTVLAPFLTPALTYLYAHETVTVNMVDMFMSIVKIVIIPIALGFIINKLFGKFTQAVVEILPLISVVAIVTIVGAVVAPNAEKLFANGILILTVVMLHNLLGYALGYCVGKLLHMSDAKCNAVSIEVGMQNSGLATSLAGTVFPDLALATVPGALFSVWHNISGSIVANLMAAAAEKKSAANAVK</sequence>
<feature type="transmembrane region" description="Helical" evidence="5">
    <location>
        <begin position="201"/>
        <end position="221"/>
    </location>
</feature>
<evidence type="ECO:0000313" key="7">
    <source>
        <dbReference type="Proteomes" id="UP001477672"/>
    </source>
</evidence>
<dbReference type="Pfam" id="PF01758">
    <property type="entry name" value="SBF"/>
    <property type="match status" value="1"/>
</dbReference>
<organism evidence="6 7">
    <name type="scientific">Ruthenibacterium intestinale</name>
    <dbReference type="NCBI Taxonomy" id="3133163"/>
    <lineage>
        <taxon>Bacteria</taxon>
        <taxon>Bacillati</taxon>
        <taxon>Bacillota</taxon>
        <taxon>Clostridia</taxon>
        <taxon>Eubacteriales</taxon>
        <taxon>Oscillospiraceae</taxon>
        <taxon>Ruthenibacterium</taxon>
    </lineage>
</organism>
<evidence type="ECO:0000256" key="1">
    <source>
        <dbReference type="ARBA" id="ARBA00004141"/>
    </source>
</evidence>
<feature type="transmembrane region" description="Helical" evidence="5">
    <location>
        <begin position="78"/>
        <end position="101"/>
    </location>
</feature>
<evidence type="ECO:0000313" key="6">
    <source>
        <dbReference type="EMBL" id="MEQ2520421.1"/>
    </source>
</evidence>
<protein>
    <submittedName>
        <fullName evidence="6">Bile acid:sodium symporter family protein</fullName>
    </submittedName>
</protein>
<name>A0ABV1GF05_9FIRM</name>
<feature type="transmembrane region" description="Helical" evidence="5">
    <location>
        <begin position="136"/>
        <end position="159"/>
    </location>
</feature>
<comment type="caution">
    <text evidence="6">The sequence shown here is derived from an EMBL/GenBank/DDBJ whole genome shotgun (WGS) entry which is preliminary data.</text>
</comment>
<dbReference type="Proteomes" id="UP001477672">
    <property type="component" value="Unassembled WGS sequence"/>
</dbReference>
<proteinExistence type="predicted"/>
<keyword evidence="2 5" id="KW-0812">Transmembrane</keyword>
<feature type="transmembrane region" description="Helical" evidence="5">
    <location>
        <begin position="171"/>
        <end position="189"/>
    </location>
</feature>
<dbReference type="InterPro" id="IPR004710">
    <property type="entry name" value="Bilac:Na_transpt"/>
</dbReference>
<evidence type="ECO:0000256" key="2">
    <source>
        <dbReference type="ARBA" id="ARBA00022692"/>
    </source>
</evidence>
<evidence type="ECO:0000256" key="4">
    <source>
        <dbReference type="ARBA" id="ARBA00023136"/>
    </source>
</evidence>
<keyword evidence="3 5" id="KW-1133">Transmembrane helix</keyword>